<evidence type="ECO:0000313" key="1">
    <source>
        <dbReference type="EMBL" id="BBH41311.1"/>
    </source>
</evidence>
<reference evidence="1 2" key="1">
    <citation type="submission" date="2018-11" db="EMBL/GenBank/DDBJ databases">
        <title>Complete genome sequence of Microcystis aeruginosa NIES-102.</title>
        <authorList>
            <person name="Yamaguchi H."/>
            <person name="Suzuki S."/>
            <person name="Kawachi M."/>
        </authorList>
    </citation>
    <scope>NUCLEOTIDE SEQUENCE [LARGE SCALE GENOMIC DNA]</scope>
    <source>
        <strain evidence="1 2">NIES-102</strain>
    </source>
</reference>
<organism evidence="1 2">
    <name type="scientific">Microcystis viridis NIES-102</name>
    <dbReference type="NCBI Taxonomy" id="213615"/>
    <lineage>
        <taxon>Bacteria</taxon>
        <taxon>Bacillati</taxon>
        <taxon>Cyanobacteriota</taxon>
        <taxon>Cyanophyceae</taxon>
        <taxon>Oscillatoriophycideae</taxon>
        <taxon>Chroococcales</taxon>
        <taxon>Microcystaceae</taxon>
        <taxon>Microcystis</taxon>
    </lineage>
</organism>
<name>A0A3G9JT43_MICVR</name>
<evidence type="ECO:0000313" key="2">
    <source>
        <dbReference type="Proteomes" id="UP000278152"/>
    </source>
</evidence>
<dbReference type="GeneID" id="66706807"/>
<dbReference type="KEGG" id="mvz:myaer102_39170"/>
<accession>A0A3G9JT43</accession>
<dbReference type="AlphaFoldDB" id="A0A3G9JT43"/>
<gene>
    <name evidence="1" type="ORF">myaer102_39170</name>
</gene>
<dbReference type="RefSeq" id="WP_002779898.1">
    <property type="nucleotide sequence ID" value="NZ_AP019314.1"/>
</dbReference>
<dbReference type="Proteomes" id="UP000278152">
    <property type="component" value="Chromosome"/>
</dbReference>
<dbReference type="EMBL" id="AP019314">
    <property type="protein sequence ID" value="BBH41311.1"/>
    <property type="molecule type" value="Genomic_DNA"/>
</dbReference>
<proteinExistence type="predicted"/>
<sequence>MTKLNQEEQEILDSYEKDEWLSVTTPERITEIQSYGKATLNKDKKVTLRLSSLDLDALQSKAIEEGIPYQTLISSILHKYITGELVESNFKKG</sequence>
<protein>
    <recommendedName>
        <fullName evidence="3">Antitoxin</fullName>
    </recommendedName>
</protein>
<evidence type="ECO:0008006" key="3">
    <source>
        <dbReference type="Google" id="ProtNLM"/>
    </source>
</evidence>